<evidence type="ECO:0000259" key="1">
    <source>
        <dbReference type="Pfam" id="PF01738"/>
    </source>
</evidence>
<dbReference type="PANTHER" id="PTHR17630:SF44">
    <property type="entry name" value="PROTEIN AIM2"/>
    <property type="match status" value="1"/>
</dbReference>
<protein>
    <recommendedName>
        <fullName evidence="1">Dienelactone hydrolase domain-containing protein</fullName>
    </recommendedName>
</protein>
<dbReference type="PANTHER" id="PTHR17630">
    <property type="entry name" value="DIENELACTONE HYDROLASE"/>
    <property type="match status" value="1"/>
</dbReference>
<dbReference type="SUPFAM" id="SSF53474">
    <property type="entry name" value="alpha/beta-Hydrolases"/>
    <property type="match status" value="1"/>
</dbReference>
<keyword evidence="3" id="KW-1185">Reference proteome</keyword>
<dbReference type="InterPro" id="IPR029058">
    <property type="entry name" value="AB_hydrolase_fold"/>
</dbReference>
<organism evidence="2 3">
    <name type="scientific">Dentipellis fragilis</name>
    <dbReference type="NCBI Taxonomy" id="205917"/>
    <lineage>
        <taxon>Eukaryota</taxon>
        <taxon>Fungi</taxon>
        <taxon>Dikarya</taxon>
        <taxon>Basidiomycota</taxon>
        <taxon>Agaricomycotina</taxon>
        <taxon>Agaricomycetes</taxon>
        <taxon>Russulales</taxon>
        <taxon>Hericiaceae</taxon>
        <taxon>Dentipellis</taxon>
    </lineage>
</organism>
<evidence type="ECO:0000313" key="2">
    <source>
        <dbReference type="EMBL" id="TFY53870.1"/>
    </source>
</evidence>
<dbReference type="GO" id="GO:0016787">
    <property type="term" value="F:hydrolase activity"/>
    <property type="evidence" value="ECO:0007669"/>
    <property type="project" value="InterPro"/>
</dbReference>
<accession>A0A4Y9XUN7</accession>
<reference evidence="2 3" key="1">
    <citation type="submission" date="2019-02" db="EMBL/GenBank/DDBJ databases">
        <title>Genome sequencing of the rare red list fungi Dentipellis fragilis.</title>
        <authorList>
            <person name="Buettner E."/>
            <person name="Kellner H."/>
        </authorList>
    </citation>
    <scope>NUCLEOTIDE SEQUENCE [LARGE SCALE GENOMIC DNA]</scope>
    <source>
        <strain evidence="2 3">DSM 105465</strain>
    </source>
</reference>
<gene>
    <name evidence="2" type="ORF">EVG20_g9938</name>
</gene>
<sequence>MDSDRVLAAPPGKCCTKAVQHSGTPRGVWESIGTMNAYVSHPPERKQQYERIMLFFPDVFGPTYINNQLLMDYFASHGYLVLGPDYFEGDPVHHHVGLEPGFDVKKWYEPKRERANDLVPPWIEAVKELYGTEKTKYVAVGYCFGAPDLFNCAASEWLVSAAVAHPALLTEGHFRRVKRWSGPASGRV</sequence>
<feature type="domain" description="Dienelactone hydrolase" evidence="1">
    <location>
        <begin position="36"/>
        <end position="166"/>
    </location>
</feature>
<dbReference type="Proteomes" id="UP000298327">
    <property type="component" value="Unassembled WGS sequence"/>
</dbReference>
<evidence type="ECO:0000313" key="3">
    <source>
        <dbReference type="Proteomes" id="UP000298327"/>
    </source>
</evidence>
<dbReference type="Pfam" id="PF01738">
    <property type="entry name" value="DLH"/>
    <property type="match status" value="1"/>
</dbReference>
<dbReference type="OrthoDB" id="1393670at2759"/>
<dbReference type="AlphaFoldDB" id="A0A4Y9XUN7"/>
<name>A0A4Y9XUN7_9AGAM</name>
<proteinExistence type="predicted"/>
<dbReference type="InterPro" id="IPR002925">
    <property type="entry name" value="Dienelactn_hydro"/>
</dbReference>
<dbReference type="Gene3D" id="3.40.50.1820">
    <property type="entry name" value="alpha/beta hydrolase"/>
    <property type="match status" value="1"/>
</dbReference>
<dbReference type="STRING" id="205917.A0A4Y9XUN7"/>
<dbReference type="EMBL" id="SEOQ01001094">
    <property type="protein sequence ID" value="TFY53870.1"/>
    <property type="molecule type" value="Genomic_DNA"/>
</dbReference>
<comment type="caution">
    <text evidence="2">The sequence shown here is derived from an EMBL/GenBank/DDBJ whole genome shotgun (WGS) entry which is preliminary data.</text>
</comment>